<evidence type="ECO:0000256" key="5">
    <source>
        <dbReference type="ARBA" id="ARBA00022989"/>
    </source>
</evidence>
<dbReference type="Pfam" id="PF02397">
    <property type="entry name" value="Bac_transf"/>
    <property type="match status" value="1"/>
</dbReference>
<feature type="transmembrane region" description="Helical" evidence="7">
    <location>
        <begin position="47"/>
        <end position="68"/>
    </location>
</feature>
<keyword evidence="10" id="KW-1185">Reference proteome</keyword>
<feature type="transmembrane region" description="Helical" evidence="7">
    <location>
        <begin position="80"/>
        <end position="98"/>
    </location>
</feature>
<dbReference type="AlphaFoldDB" id="A0A9X2RCG9"/>
<dbReference type="GO" id="GO:0016780">
    <property type="term" value="F:phosphotransferase activity, for other substituted phosphate groups"/>
    <property type="evidence" value="ECO:0007669"/>
    <property type="project" value="TreeGrafter"/>
</dbReference>
<feature type="transmembrane region" description="Helical" evidence="7">
    <location>
        <begin position="110"/>
        <end position="131"/>
    </location>
</feature>
<feature type="transmembrane region" description="Helical" evidence="7">
    <location>
        <begin position="283"/>
        <end position="307"/>
    </location>
</feature>
<comment type="similarity">
    <text evidence="2">Belongs to the bacterial sugar transferase family.</text>
</comment>
<keyword evidence="6 7" id="KW-0472">Membrane</keyword>
<dbReference type="PANTHER" id="PTHR30576:SF0">
    <property type="entry name" value="UNDECAPRENYL-PHOSPHATE N-ACETYLGALACTOSAMINYL 1-PHOSPHATE TRANSFERASE-RELATED"/>
    <property type="match status" value="1"/>
</dbReference>
<evidence type="ECO:0000313" key="9">
    <source>
        <dbReference type="EMBL" id="MCP9290860.1"/>
    </source>
</evidence>
<evidence type="ECO:0000256" key="1">
    <source>
        <dbReference type="ARBA" id="ARBA00004141"/>
    </source>
</evidence>
<feature type="domain" description="Bacterial sugar transferase" evidence="8">
    <location>
        <begin position="281"/>
        <end position="465"/>
    </location>
</feature>
<organism evidence="9 10">
    <name type="scientific">Gracilimonas sediminicola</name>
    <dbReference type="NCBI Taxonomy" id="2952158"/>
    <lineage>
        <taxon>Bacteria</taxon>
        <taxon>Pseudomonadati</taxon>
        <taxon>Balneolota</taxon>
        <taxon>Balneolia</taxon>
        <taxon>Balneolales</taxon>
        <taxon>Balneolaceae</taxon>
        <taxon>Gracilimonas</taxon>
    </lineage>
</organism>
<keyword evidence="4 7" id="KW-0812">Transmembrane</keyword>
<evidence type="ECO:0000256" key="7">
    <source>
        <dbReference type="SAM" id="Phobius"/>
    </source>
</evidence>
<dbReference type="RefSeq" id="WP_255133313.1">
    <property type="nucleotide sequence ID" value="NZ_CP175953.1"/>
</dbReference>
<keyword evidence="3 9" id="KW-0808">Transferase</keyword>
<dbReference type="Gene3D" id="3.40.50.720">
    <property type="entry name" value="NAD(P)-binding Rossmann-like Domain"/>
    <property type="match status" value="1"/>
</dbReference>
<dbReference type="GO" id="GO:0016020">
    <property type="term" value="C:membrane"/>
    <property type="evidence" value="ECO:0007669"/>
    <property type="project" value="UniProtKB-SubCell"/>
</dbReference>
<name>A0A9X2RCG9_9BACT</name>
<accession>A0A9X2RCG9</accession>
<dbReference type="Proteomes" id="UP001139125">
    <property type="component" value="Unassembled WGS sequence"/>
</dbReference>
<comment type="subcellular location">
    <subcellularLocation>
        <location evidence="1">Membrane</location>
        <topology evidence="1">Multi-pass membrane protein</topology>
    </subcellularLocation>
</comment>
<evidence type="ECO:0000256" key="6">
    <source>
        <dbReference type="ARBA" id="ARBA00023136"/>
    </source>
</evidence>
<evidence type="ECO:0000256" key="2">
    <source>
        <dbReference type="ARBA" id="ARBA00006464"/>
    </source>
</evidence>
<dbReference type="Pfam" id="PF13727">
    <property type="entry name" value="CoA_binding_3"/>
    <property type="match status" value="1"/>
</dbReference>
<evidence type="ECO:0000256" key="4">
    <source>
        <dbReference type="ARBA" id="ARBA00022692"/>
    </source>
</evidence>
<feature type="transmembrane region" description="Helical" evidence="7">
    <location>
        <begin position="7"/>
        <end position="27"/>
    </location>
</feature>
<sequence>MLKLKRYREVIFTSILDFLIVLASWFVFHSFYPNTMNILIQDFNLDFISGGIIISFYWLAIFVVMGSYKKLYLVSRLDEFIKVLKASVLGALILYFIININESISISEQRMIIITYWATIFVLLALNRFIVRTIQKYYAQRGKGLHRTVIIGTGQTAKAAYDDLNRNKILGMQVLGFIQVNGKAPDPETGITEEDVIGNLDQIKEILEERQVQDILVALEPDRRQDLVDVISKVDAPEISLKLLPDFYQLVSGLSKTNQIFGMPLVEISPEPMPLWEKTIKRAFDIIVSAVVLLLTFPFLILIGLAVRLTSPGPAIYRQRRVGRNGKIFTIYKFRTMLDNAEKHSGPTWAKKDDPRVTKLGYWLRKLRVDEVPQFINVLKGDMSLVGPRPERPHFVEQFSKQIPLYTRRLRVRPGITGWAQVKWKYDASLDDVKEKTKFDLFYIENASLRMDAKILINTMITVIKGKGQ</sequence>
<proteinExistence type="inferred from homology"/>
<dbReference type="InterPro" id="IPR003362">
    <property type="entry name" value="Bact_transf"/>
</dbReference>
<protein>
    <submittedName>
        <fullName evidence="9">Sugar transferase</fullName>
    </submittedName>
</protein>
<dbReference type="InterPro" id="IPR017475">
    <property type="entry name" value="EPS_sugar_tfrase"/>
</dbReference>
<dbReference type="EMBL" id="JANDBC010000001">
    <property type="protein sequence ID" value="MCP9290860.1"/>
    <property type="molecule type" value="Genomic_DNA"/>
</dbReference>
<keyword evidence="5 7" id="KW-1133">Transmembrane helix</keyword>
<evidence type="ECO:0000256" key="3">
    <source>
        <dbReference type="ARBA" id="ARBA00022679"/>
    </source>
</evidence>
<evidence type="ECO:0000259" key="8">
    <source>
        <dbReference type="Pfam" id="PF02397"/>
    </source>
</evidence>
<comment type="caution">
    <text evidence="9">The sequence shown here is derived from an EMBL/GenBank/DDBJ whole genome shotgun (WGS) entry which is preliminary data.</text>
</comment>
<dbReference type="PANTHER" id="PTHR30576">
    <property type="entry name" value="COLANIC BIOSYNTHESIS UDP-GLUCOSE LIPID CARRIER TRANSFERASE"/>
    <property type="match status" value="1"/>
</dbReference>
<dbReference type="NCBIfam" id="TIGR03025">
    <property type="entry name" value="EPS_sugtrans"/>
    <property type="match status" value="1"/>
</dbReference>
<gene>
    <name evidence="9" type="ORF">NM125_04575</name>
</gene>
<reference evidence="9" key="1">
    <citation type="submission" date="2022-06" db="EMBL/GenBank/DDBJ databases">
        <title>Gracilimonas sp. CAU 1638 isolated from sea sediment.</title>
        <authorList>
            <person name="Kim W."/>
        </authorList>
    </citation>
    <scope>NUCLEOTIDE SEQUENCE</scope>
    <source>
        <strain evidence="9">CAU 1638</strain>
    </source>
</reference>
<evidence type="ECO:0000313" key="10">
    <source>
        <dbReference type="Proteomes" id="UP001139125"/>
    </source>
</evidence>